<dbReference type="EMBL" id="CP017819">
    <property type="protein sequence ID" value="APA10366.1"/>
    <property type="molecule type" value="Genomic_DNA"/>
</dbReference>
<accession>A0A1D9Q647</accession>
<dbReference type="Proteomes" id="UP000177798">
    <property type="component" value="Chromosome 6"/>
</dbReference>
<evidence type="ECO:0000256" key="1">
    <source>
        <dbReference type="SAM" id="Phobius"/>
    </source>
</evidence>
<dbReference type="RefSeq" id="XP_001591715.1">
    <property type="nucleotide sequence ID" value="XM_001591665.1"/>
</dbReference>
<evidence type="ECO:0000313" key="2">
    <source>
        <dbReference type="EMBL" id="APA10366.1"/>
    </source>
</evidence>
<sequence>MTSFERDPPASISRGVALAVFAVVQLTIGQQYHLIIERFTQLNVVLAAGRAELQRRRG</sequence>
<dbReference type="AlphaFoldDB" id="A0A1D9Q647"/>
<organism evidence="2 3">
    <name type="scientific">Sclerotinia sclerotiorum (strain ATCC 18683 / 1980 / Ss-1)</name>
    <name type="common">White mold</name>
    <name type="synonym">Whetzelinia sclerotiorum</name>
    <dbReference type="NCBI Taxonomy" id="665079"/>
    <lineage>
        <taxon>Eukaryota</taxon>
        <taxon>Fungi</taxon>
        <taxon>Dikarya</taxon>
        <taxon>Ascomycota</taxon>
        <taxon>Pezizomycotina</taxon>
        <taxon>Leotiomycetes</taxon>
        <taxon>Helotiales</taxon>
        <taxon>Sclerotiniaceae</taxon>
        <taxon>Sclerotinia</taxon>
    </lineage>
</organism>
<dbReference type="KEGG" id="ssl:SS1G_07161"/>
<keyword evidence="1" id="KW-0472">Membrane</keyword>
<keyword evidence="1" id="KW-1133">Transmembrane helix</keyword>
<protein>
    <submittedName>
        <fullName evidence="2">Uncharacterized protein</fullName>
    </submittedName>
</protein>
<name>A0A1D9Q647_SCLS1</name>
<evidence type="ECO:0000313" key="3">
    <source>
        <dbReference type="Proteomes" id="UP000177798"/>
    </source>
</evidence>
<feature type="transmembrane region" description="Helical" evidence="1">
    <location>
        <begin position="12"/>
        <end position="29"/>
    </location>
</feature>
<dbReference type="VEuPathDB" id="FungiDB:sscle_06g051360"/>
<keyword evidence="1" id="KW-0812">Transmembrane</keyword>
<proteinExistence type="predicted"/>
<gene>
    <name evidence="2" type="ORF">sscle_06g051360</name>
</gene>
<reference evidence="3" key="1">
    <citation type="journal article" date="2017" name="Genome Biol. Evol.">
        <title>The complete genome sequence of the phytopathogenic fungus Sclerotinia sclerotiorum reveals insights into the genome architecture of broad host range pathogens.</title>
        <authorList>
            <person name="Derbyshire M."/>
            <person name="Denton-Giles M."/>
            <person name="Hegedus D."/>
            <person name="Seifbarghy S."/>
            <person name="Rollins J."/>
            <person name="van Kan J."/>
            <person name="Seidl M.F."/>
            <person name="Faino L."/>
            <person name="Mbengue M."/>
            <person name="Navaud O."/>
            <person name="Raffaele S."/>
            <person name="Hammond-Kosack K."/>
            <person name="Heard S."/>
            <person name="Oliver R."/>
        </authorList>
    </citation>
    <scope>NUCLEOTIDE SEQUENCE [LARGE SCALE GENOMIC DNA]</scope>
    <source>
        <strain evidence="3">ATCC 18683 / 1980 / Ss-1</strain>
    </source>
</reference>